<sequence>MAQYNVCMFAHNEQDNIKTSIMSVLEQTSEALNTFYLIANGCNDDTVAIANQIKQQSFAKMQVVELAIGDKCNAWNHYMHQLNPAADVHFFVDADVNFSDQCFDQMANHLMATGAQTVTIAGMPLSGRNRAFYESLVKERSCFFGNLYGLKHSAIERIQSCPFRLPMGLNWIDSFLTKAINTDLSFGVDNLPNRVTYLDGVGYRFEKLSPFSANEISIYINRIARYELGKIQEKYLDALPLEQWPANMHVINQQIDENFATDASEIQFIKRWLVRKRLSKLLTKHRQAELKAQS</sequence>
<dbReference type="InterPro" id="IPR029044">
    <property type="entry name" value="Nucleotide-diphossugar_trans"/>
</dbReference>
<reference evidence="3" key="1">
    <citation type="journal article" date="2019" name="Int. J. Syst. Evol. Microbiol.">
        <title>The Global Catalogue of Microorganisms (GCM) 10K type strain sequencing project: providing services to taxonomists for standard genome sequencing and annotation.</title>
        <authorList>
            <consortium name="The Broad Institute Genomics Platform"/>
            <consortium name="The Broad Institute Genome Sequencing Center for Infectious Disease"/>
            <person name="Wu L."/>
            <person name="Ma J."/>
        </authorList>
    </citation>
    <scope>NUCLEOTIDE SEQUENCE [LARGE SCALE GENOMIC DNA]</scope>
    <source>
        <strain evidence="3">CGMCC 1.10130</strain>
    </source>
</reference>
<dbReference type="CDD" id="cd00761">
    <property type="entry name" value="Glyco_tranf_GTA_type"/>
    <property type="match status" value="1"/>
</dbReference>
<dbReference type="Pfam" id="PF00535">
    <property type="entry name" value="Glycos_transf_2"/>
    <property type="match status" value="1"/>
</dbReference>
<dbReference type="Proteomes" id="UP000619743">
    <property type="component" value="Unassembled WGS sequence"/>
</dbReference>
<comment type="caution">
    <text evidence="2">The sequence shown here is derived from an EMBL/GenBank/DDBJ whole genome shotgun (WGS) entry which is preliminary data.</text>
</comment>
<name>A0A8J2U7H5_9GAMM</name>
<feature type="domain" description="Glycosyltransferase 2-like" evidence="1">
    <location>
        <begin position="6"/>
        <end position="119"/>
    </location>
</feature>
<evidence type="ECO:0000313" key="2">
    <source>
        <dbReference type="EMBL" id="GGA84241.1"/>
    </source>
</evidence>
<organism evidence="2 3">
    <name type="scientific">Neiella marina</name>
    <dbReference type="NCBI Taxonomy" id="508461"/>
    <lineage>
        <taxon>Bacteria</taxon>
        <taxon>Pseudomonadati</taxon>
        <taxon>Pseudomonadota</taxon>
        <taxon>Gammaproteobacteria</taxon>
        <taxon>Alteromonadales</taxon>
        <taxon>Echinimonadaceae</taxon>
        <taxon>Neiella</taxon>
    </lineage>
</organism>
<dbReference type="RefSeq" id="WP_143824570.1">
    <property type="nucleotide sequence ID" value="NZ_BMDX01000016.1"/>
</dbReference>
<gene>
    <name evidence="2" type="ORF">GCM10011369_27830</name>
</gene>
<dbReference type="AlphaFoldDB" id="A0A8J2U7H5"/>
<evidence type="ECO:0000259" key="1">
    <source>
        <dbReference type="Pfam" id="PF00535"/>
    </source>
</evidence>
<keyword evidence="3" id="KW-1185">Reference proteome</keyword>
<dbReference type="EMBL" id="BMDX01000016">
    <property type="protein sequence ID" value="GGA84241.1"/>
    <property type="molecule type" value="Genomic_DNA"/>
</dbReference>
<evidence type="ECO:0000313" key="3">
    <source>
        <dbReference type="Proteomes" id="UP000619743"/>
    </source>
</evidence>
<dbReference type="SUPFAM" id="SSF53448">
    <property type="entry name" value="Nucleotide-diphospho-sugar transferases"/>
    <property type="match status" value="1"/>
</dbReference>
<dbReference type="Gene3D" id="3.90.550.10">
    <property type="entry name" value="Spore Coat Polysaccharide Biosynthesis Protein SpsA, Chain A"/>
    <property type="match status" value="1"/>
</dbReference>
<dbReference type="InterPro" id="IPR001173">
    <property type="entry name" value="Glyco_trans_2-like"/>
</dbReference>
<accession>A0A8J2U7H5</accession>
<dbReference type="OrthoDB" id="7248516at2"/>
<protein>
    <recommendedName>
        <fullName evidence="1">Glycosyltransferase 2-like domain-containing protein</fullName>
    </recommendedName>
</protein>
<proteinExistence type="predicted"/>